<dbReference type="SUPFAM" id="SSF50324">
    <property type="entry name" value="Inorganic pyrophosphatase"/>
    <property type="match status" value="1"/>
</dbReference>
<comment type="subcellular location">
    <subcellularLocation>
        <location evidence="2">Cytoplasm</location>
    </subcellularLocation>
</comment>
<dbReference type="InterPro" id="IPR008162">
    <property type="entry name" value="Pyrophosphatase"/>
</dbReference>
<keyword evidence="6" id="KW-0479">Metal-binding</keyword>
<dbReference type="Pfam" id="PF00719">
    <property type="entry name" value="Pyrophosphatase"/>
    <property type="match status" value="1"/>
</dbReference>
<dbReference type="Gene3D" id="3.90.80.10">
    <property type="entry name" value="Inorganic pyrophosphatase"/>
    <property type="match status" value="1"/>
</dbReference>
<protein>
    <recommendedName>
        <fullName evidence="10">Inorganic pyrophosphatase</fullName>
        <ecNumber evidence="4">3.6.1.1</ecNumber>
    </recommendedName>
    <alternativeName>
        <fullName evidence="9">Pyrophosphate phospho-hydrolase</fullName>
    </alternativeName>
</protein>
<dbReference type="EMBL" id="JAWZYT010001668">
    <property type="protein sequence ID" value="KAK4310154.1"/>
    <property type="molecule type" value="Genomic_DNA"/>
</dbReference>
<evidence type="ECO:0000256" key="7">
    <source>
        <dbReference type="ARBA" id="ARBA00022801"/>
    </source>
</evidence>
<evidence type="ECO:0000256" key="1">
    <source>
        <dbReference type="ARBA" id="ARBA00001946"/>
    </source>
</evidence>
<dbReference type="AlphaFoldDB" id="A0AAE1PMT0"/>
<dbReference type="PROSITE" id="PS51257">
    <property type="entry name" value="PROKAR_LIPOPROTEIN"/>
    <property type="match status" value="1"/>
</dbReference>
<feature type="transmembrane region" description="Helical" evidence="11">
    <location>
        <begin position="17"/>
        <end position="37"/>
    </location>
</feature>
<dbReference type="PANTHER" id="PTHR10286">
    <property type="entry name" value="INORGANIC PYROPHOSPHATASE"/>
    <property type="match status" value="1"/>
</dbReference>
<keyword evidence="11" id="KW-0812">Transmembrane</keyword>
<reference evidence="12" key="1">
    <citation type="submission" date="2023-11" db="EMBL/GenBank/DDBJ databases">
        <title>Genome assemblies of two species of porcelain crab, Petrolisthes cinctipes and Petrolisthes manimaculis (Anomura: Porcellanidae).</title>
        <authorList>
            <person name="Angst P."/>
        </authorList>
    </citation>
    <scope>NUCLEOTIDE SEQUENCE</scope>
    <source>
        <strain evidence="12">PB745_02</strain>
        <tissue evidence="12">Gill</tissue>
    </source>
</reference>
<keyword evidence="5" id="KW-0963">Cytoplasm</keyword>
<keyword evidence="11" id="KW-0472">Membrane</keyword>
<dbReference type="Proteomes" id="UP001292094">
    <property type="component" value="Unassembled WGS sequence"/>
</dbReference>
<evidence type="ECO:0000256" key="5">
    <source>
        <dbReference type="ARBA" id="ARBA00022490"/>
    </source>
</evidence>
<dbReference type="GO" id="GO:0005737">
    <property type="term" value="C:cytoplasm"/>
    <property type="evidence" value="ECO:0007669"/>
    <property type="project" value="UniProtKB-SubCell"/>
</dbReference>
<organism evidence="12 13">
    <name type="scientific">Petrolisthes manimaculis</name>
    <dbReference type="NCBI Taxonomy" id="1843537"/>
    <lineage>
        <taxon>Eukaryota</taxon>
        <taxon>Metazoa</taxon>
        <taxon>Ecdysozoa</taxon>
        <taxon>Arthropoda</taxon>
        <taxon>Crustacea</taxon>
        <taxon>Multicrustacea</taxon>
        <taxon>Malacostraca</taxon>
        <taxon>Eumalacostraca</taxon>
        <taxon>Eucarida</taxon>
        <taxon>Decapoda</taxon>
        <taxon>Pleocyemata</taxon>
        <taxon>Anomura</taxon>
        <taxon>Galatheoidea</taxon>
        <taxon>Porcellanidae</taxon>
        <taxon>Petrolisthes</taxon>
    </lineage>
</organism>
<evidence type="ECO:0000256" key="3">
    <source>
        <dbReference type="ARBA" id="ARBA00006220"/>
    </source>
</evidence>
<evidence type="ECO:0000256" key="2">
    <source>
        <dbReference type="ARBA" id="ARBA00004496"/>
    </source>
</evidence>
<name>A0AAE1PMT0_9EUCA</name>
<evidence type="ECO:0000256" key="8">
    <source>
        <dbReference type="ARBA" id="ARBA00022842"/>
    </source>
</evidence>
<evidence type="ECO:0000256" key="10">
    <source>
        <dbReference type="ARBA" id="ARBA00040300"/>
    </source>
</evidence>
<comment type="cofactor">
    <cofactor evidence="1">
        <name>Mg(2+)</name>
        <dbReference type="ChEBI" id="CHEBI:18420"/>
    </cofactor>
</comment>
<dbReference type="InterPro" id="IPR036649">
    <property type="entry name" value="Pyrophosphatase_sf"/>
</dbReference>
<dbReference type="GO" id="GO:0000287">
    <property type="term" value="F:magnesium ion binding"/>
    <property type="evidence" value="ECO:0007669"/>
    <property type="project" value="InterPro"/>
</dbReference>
<gene>
    <name evidence="12" type="ORF">Pmani_018267</name>
</gene>
<keyword evidence="13" id="KW-1185">Reference proteome</keyword>
<proteinExistence type="inferred from homology"/>
<dbReference type="FunFam" id="3.90.80.10:FF:000004">
    <property type="entry name" value="Inorganic pyrophosphatase"/>
    <property type="match status" value="1"/>
</dbReference>
<evidence type="ECO:0000256" key="11">
    <source>
        <dbReference type="SAM" id="Phobius"/>
    </source>
</evidence>
<evidence type="ECO:0000313" key="12">
    <source>
        <dbReference type="EMBL" id="KAK4310154.1"/>
    </source>
</evidence>
<dbReference type="GO" id="GO:0004427">
    <property type="term" value="F:inorganic diphosphate phosphatase activity"/>
    <property type="evidence" value="ECO:0007669"/>
    <property type="project" value="UniProtKB-EC"/>
</dbReference>
<dbReference type="PROSITE" id="PS00387">
    <property type="entry name" value="PPASE"/>
    <property type="match status" value="1"/>
</dbReference>
<evidence type="ECO:0000256" key="4">
    <source>
        <dbReference type="ARBA" id="ARBA00012146"/>
    </source>
</evidence>
<sequence length="441" mass="49204">MGVCGKKTDIPVTGYQVMRWLVVVIIMCAVLASCGIVSNNVRFHSPKNFASKSRFPSRSVPWRPPAALPLNFRITTKLDMPEKDSIEDTWPKNKLPRVAPPVASRTVPAANAPCAVCGQPLPGFDPNNYAVGSGGIKQPKVHVWLWSTSEYSNLSLTTVEKGIEYNISYHVYYKNDDGPLSPWHDIPLFANEGNKIFNMVVEIPRWTNAKMEISTKDALNPIKQDIKKGRLRYTANVYPHHGYIWNYGALPQTWEDPNHIDEATGCKGDNDPIDVCEIGFRVAKRGEVIQVKILGVIALIDEGETDWKLIAIDVNDPMAPQLSDMSDVEKYMPGYLKATVEWFKIYKIPDGKPENQFAFNGDAKERDFAHKVIMETHEAWQNLVLGNSDAGGLNISSVVVPNAKFKISVSDAEKIVDNAPEPGPPQPIDPKVDLWHYVSLK</sequence>
<evidence type="ECO:0000313" key="13">
    <source>
        <dbReference type="Proteomes" id="UP001292094"/>
    </source>
</evidence>
<evidence type="ECO:0000256" key="9">
    <source>
        <dbReference type="ARBA" id="ARBA00032535"/>
    </source>
</evidence>
<dbReference type="EC" id="3.6.1.1" evidence="4"/>
<evidence type="ECO:0000256" key="6">
    <source>
        <dbReference type="ARBA" id="ARBA00022723"/>
    </source>
</evidence>
<dbReference type="GO" id="GO:0006796">
    <property type="term" value="P:phosphate-containing compound metabolic process"/>
    <property type="evidence" value="ECO:0007669"/>
    <property type="project" value="InterPro"/>
</dbReference>
<keyword evidence="7" id="KW-0378">Hydrolase</keyword>
<comment type="similarity">
    <text evidence="3">Belongs to the PPase family.</text>
</comment>
<keyword evidence="11" id="KW-1133">Transmembrane helix</keyword>
<comment type="caution">
    <text evidence="12">The sequence shown here is derived from an EMBL/GenBank/DDBJ whole genome shotgun (WGS) entry which is preliminary data.</text>
</comment>
<keyword evidence="8" id="KW-0460">Magnesium</keyword>
<dbReference type="CDD" id="cd00412">
    <property type="entry name" value="pyrophosphatase"/>
    <property type="match status" value="1"/>
</dbReference>
<accession>A0AAE1PMT0</accession>